<sequence length="941" mass="103635">MDSAPSHLGLDEDLEAAHDQATQAMTELLTDTSIPEEDRRALQDFYNDLEKRQMLLGIEESDSSDEKEYPEAEVKAKAVAFATFLSTLDPKEVPTRLLLEANNLVTIALGNIERGADFLENAPMPKVLDAYERIQSHEATMVESGSPVSMVNAAIYLCEATEFSNMINVLFVMEAPLTAVLAAETSQTTATVAGSAGLRATSREERVILVGDLSERREFRHAQMAHQTFHGPHTSNQAWGPVHMRPSTPWASRGPGLGRGGIHQTQRHRFLIDAGATRHFPLYFEQATCTIGLYRITTSAASTPKTIPHLPPPSEWTPTYSDSDDDPGLGTPHAACCRKPPSQFVYGVKDTATRDRLPTSAQDDEHRDVGLATADAHRGEGSTSARRGPADSRAVVLQVRTGAKNARIKVEEHAAAKLGALGFHRRTSEPSRHISSDARFLSTTVLSLLLDAQNYRGERRSASCLNNSPSKDWQVKPTIQILLWLMTAVNKRSVDQPPVGKTGGIPSKDSANRRRLTDLRSSTSSSTLSHTYEGRKFLARPLGLPSRVVPGYDVHGGRLKILSSGSTIFLFRRRLAANPDASFGLDSDVVPYHIGKRRMAVVAIVRWRQPESRQSGAVGVEPARRAGLSNRACGPASEKKDVQRSTPPDPLARFRGRACEAYREERRKLKIDSHTYLRPGRLLRICREDADRYSARKTLQVLRMTSTARNRLEEEGHAMETKVDVLRTTRGQENLVIPSLAASNCHLHHLRIPPTSHRGDIYHVSGCPGEMGSDGDQVDRWWTRWTSGLKEKAPHVPDRIIRFLSNHRIANPPALALLASLRAGYRSEALLPPVQPLSTGSTRPSEPRITHAGRLNGQPVGPLGSGARREAFRKRTSSRQIIATPTPPQFAQGYYLELPLGKLFSLLQFTPPPSLAVTSGTSTRHPCLERSTAPRYHSAIP</sequence>
<feature type="region of interest" description="Disordered" evidence="1">
    <location>
        <begin position="834"/>
        <end position="866"/>
    </location>
</feature>
<gene>
    <name evidence="2" type="ORF">B0H17DRAFT_1278916</name>
</gene>
<protein>
    <submittedName>
        <fullName evidence="2">Uncharacterized protein</fullName>
    </submittedName>
</protein>
<evidence type="ECO:0000313" key="2">
    <source>
        <dbReference type="EMBL" id="KAJ7637474.1"/>
    </source>
</evidence>
<feature type="region of interest" description="Disordered" evidence="1">
    <location>
        <begin position="495"/>
        <end position="527"/>
    </location>
</feature>
<dbReference type="Proteomes" id="UP001221757">
    <property type="component" value="Unassembled WGS sequence"/>
</dbReference>
<organism evidence="2 3">
    <name type="scientific">Mycena rosella</name>
    <name type="common">Pink bonnet</name>
    <name type="synonym">Agaricus rosellus</name>
    <dbReference type="NCBI Taxonomy" id="1033263"/>
    <lineage>
        <taxon>Eukaryota</taxon>
        <taxon>Fungi</taxon>
        <taxon>Dikarya</taxon>
        <taxon>Basidiomycota</taxon>
        <taxon>Agaricomycotina</taxon>
        <taxon>Agaricomycetes</taxon>
        <taxon>Agaricomycetidae</taxon>
        <taxon>Agaricales</taxon>
        <taxon>Marasmiineae</taxon>
        <taxon>Mycenaceae</taxon>
        <taxon>Mycena</taxon>
    </lineage>
</organism>
<keyword evidence="3" id="KW-1185">Reference proteome</keyword>
<accession>A0AAD7FTR1</accession>
<feature type="region of interest" description="Disordered" evidence="1">
    <location>
        <begin position="917"/>
        <end position="941"/>
    </location>
</feature>
<evidence type="ECO:0000256" key="1">
    <source>
        <dbReference type="SAM" id="MobiDB-lite"/>
    </source>
</evidence>
<evidence type="ECO:0000313" key="3">
    <source>
        <dbReference type="Proteomes" id="UP001221757"/>
    </source>
</evidence>
<dbReference type="AlphaFoldDB" id="A0AAD7FTR1"/>
<feature type="region of interest" description="Disordered" evidence="1">
    <location>
        <begin position="628"/>
        <end position="650"/>
    </location>
</feature>
<dbReference type="EMBL" id="JARKIE010000456">
    <property type="protein sequence ID" value="KAJ7637474.1"/>
    <property type="molecule type" value="Genomic_DNA"/>
</dbReference>
<name>A0AAD7FTR1_MYCRO</name>
<feature type="region of interest" description="Disordered" evidence="1">
    <location>
        <begin position="304"/>
        <end position="327"/>
    </location>
</feature>
<reference evidence="2" key="1">
    <citation type="submission" date="2023-03" db="EMBL/GenBank/DDBJ databases">
        <title>Massive genome expansion in bonnet fungi (Mycena s.s.) driven by repeated elements and novel gene families across ecological guilds.</title>
        <authorList>
            <consortium name="Lawrence Berkeley National Laboratory"/>
            <person name="Harder C.B."/>
            <person name="Miyauchi S."/>
            <person name="Viragh M."/>
            <person name="Kuo A."/>
            <person name="Thoen E."/>
            <person name="Andreopoulos B."/>
            <person name="Lu D."/>
            <person name="Skrede I."/>
            <person name="Drula E."/>
            <person name="Henrissat B."/>
            <person name="Morin E."/>
            <person name="Kohler A."/>
            <person name="Barry K."/>
            <person name="LaButti K."/>
            <person name="Morin E."/>
            <person name="Salamov A."/>
            <person name="Lipzen A."/>
            <person name="Mereny Z."/>
            <person name="Hegedus B."/>
            <person name="Baldrian P."/>
            <person name="Stursova M."/>
            <person name="Weitz H."/>
            <person name="Taylor A."/>
            <person name="Grigoriev I.V."/>
            <person name="Nagy L.G."/>
            <person name="Martin F."/>
            <person name="Kauserud H."/>
        </authorList>
    </citation>
    <scope>NUCLEOTIDE SEQUENCE</scope>
    <source>
        <strain evidence="2">CBHHK067</strain>
    </source>
</reference>
<feature type="compositionally biased region" description="Basic and acidic residues" evidence="1">
    <location>
        <begin position="352"/>
        <end position="380"/>
    </location>
</feature>
<feature type="region of interest" description="Disordered" evidence="1">
    <location>
        <begin position="352"/>
        <end position="392"/>
    </location>
</feature>
<comment type="caution">
    <text evidence="2">The sequence shown here is derived from an EMBL/GenBank/DDBJ whole genome shotgun (WGS) entry which is preliminary data.</text>
</comment>
<proteinExistence type="predicted"/>